<dbReference type="Pfam" id="PF01351">
    <property type="entry name" value="RNase_HII"/>
    <property type="match status" value="1"/>
</dbReference>
<dbReference type="PROSITE" id="PS51975">
    <property type="entry name" value="RNASE_H_2"/>
    <property type="match status" value="1"/>
</dbReference>
<evidence type="ECO:0000313" key="16">
    <source>
        <dbReference type="Proteomes" id="UP000186817"/>
    </source>
</evidence>
<accession>A0A1Q9ESC9</accession>
<dbReference type="EMBL" id="LSRX01000081">
    <property type="protein sequence ID" value="OLQ10327.1"/>
    <property type="molecule type" value="Genomic_DNA"/>
</dbReference>
<dbReference type="AlphaFoldDB" id="A0A1Q9ESC9"/>
<keyword evidence="16" id="KW-1185">Reference proteome</keyword>
<dbReference type="GO" id="GO:0043137">
    <property type="term" value="P:DNA replication, removal of RNA primer"/>
    <property type="evidence" value="ECO:0007669"/>
    <property type="project" value="TreeGrafter"/>
</dbReference>
<evidence type="ECO:0000256" key="8">
    <source>
        <dbReference type="ARBA" id="ARBA00022759"/>
    </source>
</evidence>
<dbReference type="SUPFAM" id="SSF53098">
    <property type="entry name" value="Ribonuclease H-like"/>
    <property type="match status" value="1"/>
</dbReference>
<dbReference type="GO" id="GO:0032299">
    <property type="term" value="C:ribonuclease H2 complex"/>
    <property type="evidence" value="ECO:0007669"/>
    <property type="project" value="TreeGrafter"/>
</dbReference>
<sequence>MLQLLSTLIMGKQLTARGIKAPGLRPRTKVAQDAQKRRGSTVAKPSSSTGEVLKLPPSLPMASKLPALRGRRGGCVVGVDEAGRGPWAGPVVAAAVTAGAAAVQRTAGVTDSKKLSEAQREAVFAELTSDPDIRYEVVVVGRERIDRTNILAAAHEAMAKAVKQLQKKLPQAQRGAVLVDGNLIPKQLESSSCKAVVGGDRTCFEIAAASVLAKVTRDRHMRKLHNKFPDYGFDSHKGYGTAAHQAALQRLGPCTEHRTTFQPLKGFLATGEWKQRGKRTAKKPEPSNA</sequence>
<dbReference type="GO" id="GO:0004523">
    <property type="term" value="F:RNA-DNA hybrid ribonuclease activity"/>
    <property type="evidence" value="ECO:0007669"/>
    <property type="project" value="UniProtKB-UniRule"/>
</dbReference>
<dbReference type="InterPro" id="IPR022898">
    <property type="entry name" value="RNase_HII"/>
</dbReference>
<keyword evidence="10" id="KW-0464">Manganese</keyword>
<feature type="binding site" evidence="11">
    <location>
        <position position="180"/>
    </location>
    <ligand>
        <name>a divalent metal cation</name>
        <dbReference type="ChEBI" id="CHEBI:60240"/>
    </ligand>
</feature>
<reference evidence="15 16" key="1">
    <citation type="submission" date="2016-02" db="EMBL/GenBank/DDBJ databases">
        <title>Genome analysis of coral dinoflagellate symbionts highlights evolutionary adaptations to a symbiotic lifestyle.</title>
        <authorList>
            <person name="Aranda M."/>
            <person name="Li Y."/>
            <person name="Liew Y.J."/>
            <person name="Baumgarten S."/>
            <person name="Simakov O."/>
            <person name="Wilson M."/>
            <person name="Piel J."/>
            <person name="Ashoor H."/>
            <person name="Bougouffa S."/>
            <person name="Bajic V.B."/>
            <person name="Ryu T."/>
            <person name="Ravasi T."/>
            <person name="Bayer T."/>
            <person name="Micklem G."/>
            <person name="Kim H."/>
            <person name="Bhak J."/>
            <person name="Lajeunesse T.C."/>
            <person name="Voolstra C.R."/>
        </authorList>
    </citation>
    <scope>NUCLEOTIDE SEQUENCE [LARGE SCALE GENOMIC DNA]</scope>
    <source>
        <strain evidence="15 16">CCMP2467</strain>
    </source>
</reference>
<evidence type="ECO:0000313" key="15">
    <source>
        <dbReference type="EMBL" id="OLQ10327.1"/>
    </source>
</evidence>
<evidence type="ECO:0000256" key="5">
    <source>
        <dbReference type="ARBA" id="ARBA00022490"/>
    </source>
</evidence>
<name>A0A1Q9ESC9_SYMMI</name>
<dbReference type="NCBIfam" id="NF000595">
    <property type="entry name" value="PRK00015.1-3"/>
    <property type="match status" value="1"/>
</dbReference>
<feature type="domain" description="RNase H type-2" evidence="14">
    <location>
        <begin position="74"/>
        <end position="273"/>
    </location>
</feature>
<comment type="cofactor">
    <cofactor evidence="11">
        <name>Mn(2+)</name>
        <dbReference type="ChEBI" id="CHEBI:29035"/>
    </cofactor>
    <cofactor evidence="11">
        <name>Mg(2+)</name>
        <dbReference type="ChEBI" id="CHEBI:18420"/>
    </cofactor>
    <text evidence="11">Manganese or magnesium. Binds 1 divalent metal ion per monomer in the absence of substrate. May bind a second metal ion after substrate binding.</text>
</comment>
<dbReference type="InterPro" id="IPR012337">
    <property type="entry name" value="RNaseH-like_sf"/>
</dbReference>
<dbReference type="PANTHER" id="PTHR10954:SF23">
    <property type="entry name" value="RIBONUCLEASE"/>
    <property type="match status" value="1"/>
</dbReference>
<protein>
    <recommendedName>
        <fullName evidence="12">Ribonuclease</fullName>
        <ecNumber evidence="12">3.1.26.4</ecNumber>
    </recommendedName>
</protein>
<dbReference type="Proteomes" id="UP000186817">
    <property type="component" value="Unassembled WGS sequence"/>
</dbReference>
<comment type="similarity">
    <text evidence="4 12">Belongs to the RNase HII family.</text>
</comment>
<dbReference type="InterPro" id="IPR001352">
    <property type="entry name" value="RNase_HII/HIII"/>
</dbReference>
<dbReference type="OMA" id="YPTKLHL"/>
<dbReference type="GO" id="GO:0003723">
    <property type="term" value="F:RNA binding"/>
    <property type="evidence" value="ECO:0007669"/>
    <property type="project" value="UniProtKB-UniRule"/>
</dbReference>
<dbReference type="HAMAP" id="MF_00052_B">
    <property type="entry name" value="RNase_HII_B"/>
    <property type="match status" value="1"/>
</dbReference>
<evidence type="ECO:0000256" key="6">
    <source>
        <dbReference type="ARBA" id="ARBA00022722"/>
    </source>
</evidence>
<evidence type="ECO:0000259" key="14">
    <source>
        <dbReference type="PROSITE" id="PS51975"/>
    </source>
</evidence>
<comment type="subcellular location">
    <subcellularLocation>
        <location evidence="3">Cytoplasm</location>
    </subcellularLocation>
</comment>
<keyword evidence="6 11" id="KW-0540">Nuclease</keyword>
<keyword evidence="9 11" id="KW-0378">Hydrolase</keyword>
<evidence type="ECO:0000256" key="11">
    <source>
        <dbReference type="PROSITE-ProRule" id="PRU01319"/>
    </source>
</evidence>
<dbReference type="Gene3D" id="3.30.420.10">
    <property type="entry name" value="Ribonuclease H-like superfamily/Ribonuclease H"/>
    <property type="match status" value="1"/>
</dbReference>
<feature type="region of interest" description="Disordered" evidence="13">
    <location>
        <begin position="20"/>
        <end position="56"/>
    </location>
</feature>
<dbReference type="EC" id="3.1.26.4" evidence="12"/>
<feature type="binding site" evidence="11">
    <location>
        <position position="81"/>
    </location>
    <ligand>
        <name>a divalent metal cation</name>
        <dbReference type="ChEBI" id="CHEBI:60240"/>
    </ligand>
</feature>
<comment type="catalytic activity">
    <reaction evidence="1 11 12">
        <text>Endonucleolytic cleavage to 5'-phosphomonoester.</text>
        <dbReference type="EC" id="3.1.26.4"/>
    </reaction>
</comment>
<dbReference type="InterPro" id="IPR036397">
    <property type="entry name" value="RNaseH_sf"/>
</dbReference>
<evidence type="ECO:0000256" key="9">
    <source>
        <dbReference type="ARBA" id="ARBA00022801"/>
    </source>
</evidence>
<dbReference type="GO" id="GO:0046872">
    <property type="term" value="F:metal ion binding"/>
    <property type="evidence" value="ECO:0007669"/>
    <property type="project" value="UniProtKB-KW"/>
</dbReference>
<dbReference type="PANTHER" id="PTHR10954">
    <property type="entry name" value="RIBONUCLEASE H2 SUBUNIT A"/>
    <property type="match status" value="1"/>
</dbReference>
<evidence type="ECO:0000256" key="12">
    <source>
        <dbReference type="RuleBase" id="RU003515"/>
    </source>
</evidence>
<keyword evidence="7 11" id="KW-0479">Metal-binding</keyword>
<dbReference type="OrthoDB" id="7462577at2759"/>
<comment type="caution">
    <text evidence="15">The sequence shown here is derived from an EMBL/GenBank/DDBJ whole genome shotgun (WGS) entry which is preliminary data.</text>
</comment>
<evidence type="ECO:0000256" key="7">
    <source>
        <dbReference type="ARBA" id="ARBA00022723"/>
    </source>
</evidence>
<evidence type="ECO:0000256" key="3">
    <source>
        <dbReference type="ARBA" id="ARBA00004496"/>
    </source>
</evidence>
<comment type="function">
    <text evidence="2 12">Endonuclease that specifically degrades the RNA of RNA-DNA hybrids.</text>
</comment>
<evidence type="ECO:0000256" key="4">
    <source>
        <dbReference type="ARBA" id="ARBA00007383"/>
    </source>
</evidence>
<organism evidence="15 16">
    <name type="scientific">Symbiodinium microadriaticum</name>
    <name type="common">Dinoflagellate</name>
    <name type="synonym">Zooxanthella microadriatica</name>
    <dbReference type="NCBI Taxonomy" id="2951"/>
    <lineage>
        <taxon>Eukaryota</taxon>
        <taxon>Sar</taxon>
        <taxon>Alveolata</taxon>
        <taxon>Dinophyceae</taxon>
        <taxon>Suessiales</taxon>
        <taxon>Symbiodiniaceae</taxon>
        <taxon>Symbiodinium</taxon>
    </lineage>
</organism>
<dbReference type="GO" id="GO:0005737">
    <property type="term" value="C:cytoplasm"/>
    <property type="evidence" value="ECO:0007669"/>
    <property type="project" value="UniProtKB-SubCell"/>
</dbReference>
<evidence type="ECO:0000256" key="13">
    <source>
        <dbReference type="SAM" id="MobiDB-lite"/>
    </source>
</evidence>
<feature type="binding site" evidence="11">
    <location>
        <position position="80"/>
    </location>
    <ligand>
        <name>a divalent metal cation</name>
        <dbReference type="ChEBI" id="CHEBI:60240"/>
    </ligand>
</feature>
<proteinExistence type="inferred from homology"/>
<keyword evidence="5" id="KW-0963">Cytoplasm</keyword>
<dbReference type="CDD" id="cd07182">
    <property type="entry name" value="RNase_HII_bacteria_HII_like"/>
    <property type="match status" value="1"/>
</dbReference>
<evidence type="ECO:0000256" key="1">
    <source>
        <dbReference type="ARBA" id="ARBA00000077"/>
    </source>
</evidence>
<dbReference type="GO" id="GO:0006298">
    <property type="term" value="P:mismatch repair"/>
    <property type="evidence" value="ECO:0007669"/>
    <property type="project" value="TreeGrafter"/>
</dbReference>
<evidence type="ECO:0000256" key="10">
    <source>
        <dbReference type="ARBA" id="ARBA00023211"/>
    </source>
</evidence>
<dbReference type="InterPro" id="IPR024567">
    <property type="entry name" value="RNase_HII/HIII_dom"/>
</dbReference>
<gene>
    <name evidence="15" type="primary">rnhB</name>
    <name evidence="15" type="ORF">AK812_SmicGene6046</name>
</gene>
<keyword evidence="8 11" id="KW-0255">Endonuclease</keyword>
<evidence type="ECO:0000256" key="2">
    <source>
        <dbReference type="ARBA" id="ARBA00004065"/>
    </source>
</evidence>